<proteinExistence type="predicted"/>
<reference evidence="1" key="2">
    <citation type="submission" date="2023-01" db="EMBL/GenBank/DDBJ databases">
        <title>Draft genome sequence of Devosia yakushimensis strain NBRC 103855.</title>
        <authorList>
            <person name="Sun Q."/>
            <person name="Mori K."/>
        </authorList>
    </citation>
    <scope>NUCLEOTIDE SEQUENCE</scope>
    <source>
        <strain evidence="1">NBRC 103855</strain>
    </source>
</reference>
<comment type="caution">
    <text evidence="1">The sequence shown here is derived from an EMBL/GenBank/DDBJ whole genome shotgun (WGS) entry which is preliminary data.</text>
</comment>
<reference evidence="1" key="1">
    <citation type="journal article" date="2014" name="Int. J. Syst. Evol. Microbiol.">
        <title>Complete genome of a new Firmicutes species belonging to the dominant human colonic microbiota ('Ruminococcus bicirculans') reveals two chromosomes and a selective capacity to utilize plant glucans.</title>
        <authorList>
            <consortium name="NISC Comparative Sequencing Program"/>
            <person name="Wegmann U."/>
            <person name="Louis P."/>
            <person name="Goesmann A."/>
            <person name="Henrissat B."/>
            <person name="Duncan S.H."/>
            <person name="Flint H.J."/>
        </authorList>
    </citation>
    <scope>NUCLEOTIDE SEQUENCE</scope>
    <source>
        <strain evidence="1">NBRC 103855</strain>
    </source>
</reference>
<gene>
    <name evidence="1" type="ORF">GCM10007913_21460</name>
</gene>
<accession>A0ABQ5UED6</accession>
<dbReference type="EMBL" id="BSNG01000001">
    <property type="protein sequence ID" value="GLQ10214.1"/>
    <property type="molecule type" value="Genomic_DNA"/>
</dbReference>
<evidence type="ECO:0000313" key="2">
    <source>
        <dbReference type="Proteomes" id="UP001161406"/>
    </source>
</evidence>
<name>A0ABQ5UED6_9HYPH</name>
<evidence type="ECO:0000313" key="1">
    <source>
        <dbReference type="EMBL" id="GLQ10214.1"/>
    </source>
</evidence>
<dbReference type="Proteomes" id="UP001161406">
    <property type="component" value="Unassembled WGS sequence"/>
</dbReference>
<sequence length="158" mass="16683">MKGSPDSLKYRIGAGEDIVVPDAEKAEALGFQIGIATGVVSGFGVLAAVEFDDEMAFKTDEVRNEITDGQLAAEFEIREPPVAEEYPALGFRFGRLVTHGFGKATQPGQLCATPFGSGMTGRRPLTRPSGTLSLKGRGLAGGWDGLSDCRLHDVTLAP</sequence>
<organism evidence="1 2">
    <name type="scientific">Devosia yakushimensis</name>
    <dbReference type="NCBI Taxonomy" id="470028"/>
    <lineage>
        <taxon>Bacteria</taxon>
        <taxon>Pseudomonadati</taxon>
        <taxon>Pseudomonadota</taxon>
        <taxon>Alphaproteobacteria</taxon>
        <taxon>Hyphomicrobiales</taxon>
        <taxon>Devosiaceae</taxon>
        <taxon>Devosia</taxon>
    </lineage>
</organism>
<keyword evidence="2" id="KW-1185">Reference proteome</keyword>
<protein>
    <submittedName>
        <fullName evidence="1">Uncharacterized protein</fullName>
    </submittedName>
</protein>